<evidence type="ECO:0000256" key="1">
    <source>
        <dbReference type="SAM" id="MobiDB-lite"/>
    </source>
</evidence>
<accession>A0A7C9TGZ1</accession>
<dbReference type="Proteomes" id="UP000484255">
    <property type="component" value="Unassembled WGS sequence"/>
</dbReference>
<name>A0A7C9TGZ1_9BURK</name>
<gene>
    <name evidence="2" type="ORF">G3A44_03115</name>
</gene>
<dbReference type="AlphaFoldDB" id="A0A7C9TGZ1"/>
<feature type="compositionally biased region" description="Low complexity" evidence="1">
    <location>
        <begin position="103"/>
        <end position="113"/>
    </location>
</feature>
<feature type="region of interest" description="Disordered" evidence="1">
    <location>
        <begin position="103"/>
        <end position="162"/>
    </location>
</feature>
<keyword evidence="3" id="KW-1185">Reference proteome</keyword>
<evidence type="ECO:0000313" key="2">
    <source>
        <dbReference type="EMBL" id="NDY90179.1"/>
    </source>
</evidence>
<protein>
    <submittedName>
        <fullName evidence="2">Uncharacterized protein</fullName>
    </submittedName>
</protein>
<organism evidence="2 3">
    <name type="scientific">Ideonella livida</name>
    <dbReference type="NCBI Taxonomy" id="2707176"/>
    <lineage>
        <taxon>Bacteria</taxon>
        <taxon>Pseudomonadati</taxon>
        <taxon>Pseudomonadota</taxon>
        <taxon>Betaproteobacteria</taxon>
        <taxon>Burkholderiales</taxon>
        <taxon>Sphaerotilaceae</taxon>
        <taxon>Ideonella</taxon>
    </lineage>
</organism>
<dbReference type="EMBL" id="JAAGOH010000002">
    <property type="protein sequence ID" value="NDY90179.1"/>
    <property type="molecule type" value="Genomic_DNA"/>
</dbReference>
<reference evidence="2 3" key="1">
    <citation type="submission" date="2020-02" db="EMBL/GenBank/DDBJ databases">
        <title>Ideonella bacterium strain TBM-1.</title>
        <authorList>
            <person name="Chen W.-M."/>
        </authorList>
    </citation>
    <scope>NUCLEOTIDE SEQUENCE [LARGE SCALE GENOMIC DNA]</scope>
    <source>
        <strain evidence="2 3">TBM-1</strain>
    </source>
</reference>
<sequence>MALAGLGTALPAPAADVGVSVTISQPGVYGRVDIGRFPQPQVVVARPVVVVAPAPRMAPPPPVYMWVPPGHRKHWHKHCHRYEACGVPVYFVQDGWYERHVRPAAAQGPGQAGEPRSLRADEPPRERGQGRGHGEGHGHGEGRGHGDGRGHGEGRGHGKGHD</sequence>
<proteinExistence type="predicted"/>
<feature type="compositionally biased region" description="Basic and acidic residues" evidence="1">
    <location>
        <begin position="116"/>
        <end position="162"/>
    </location>
</feature>
<comment type="caution">
    <text evidence="2">The sequence shown here is derived from an EMBL/GenBank/DDBJ whole genome shotgun (WGS) entry which is preliminary data.</text>
</comment>
<evidence type="ECO:0000313" key="3">
    <source>
        <dbReference type="Proteomes" id="UP000484255"/>
    </source>
</evidence>